<dbReference type="InterPro" id="IPR007877">
    <property type="entry name" value="DUF707"/>
</dbReference>
<dbReference type="EMBL" id="OZ019895">
    <property type="protein sequence ID" value="CAK9219171.1"/>
    <property type="molecule type" value="Genomic_DNA"/>
</dbReference>
<feature type="transmembrane region" description="Helical" evidence="1">
    <location>
        <begin position="21"/>
        <end position="44"/>
    </location>
</feature>
<sequence>MAWSFLCSGVFKKRGGETFRSTVSTVSGVLLGIAIGVSFMKFGIVSNMGPFFNQQAADAQVQLQVINQEQDACRYVACPGAQPVGTESLPGDIIAPLSDLYPRRLWGKPEEDLPHRPKYLLTLTVGLKQKDFVNQCVRKFSKEWQILLFHYDGHVSEWDDLDWSATAIHISTHSQAKWWYAKRFLHPDIVEPYEYIFIWDEDLDVTHFDAEKYVELIKNHGLEISQPGLEPGQGLTWEMTKRQVDTEVHKGTVEQDGWCRDPHKPPCAGFVEIMAPVFSRKAWRCIWHMIQNDLVHGWGLDFSLQRCVQPAHEKIGVVDAQWVRHRVVPSLGNQAELDKSKPIGERVRERCRYEWSLYANRWRMADRKQKLENETNEKEET</sequence>
<name>A0ABP0UD00_9BRYO</name>
<dbReference type="Proteomes" id="UP001497512">
    <property type="component" value="Chromosome 3"/>
</dbReference>
<evidence type="ECO:0000256" key="1">
    <source>
        <dbReference type="SAM" id="Phobius"/>
    </source>
</evidence>
<proteinExistence type="predicted"/>
<keyword evidence="1" id="KW-1133">Transmembrane helix</keyword>
<evidence type="ECO:0000313" key="2">
    <source>
        <dbReference type="EMBL" id="CAK9219171.1"/>
    </source>
</evidence>
<keyword evidence="3" id="KW-1185">Reference proteome</keyword>
<gene>
    <name evidence="2" type="ORF">CSSPTR1EN2_LOCUS14351</name>
</gene>
<evidence type="ECO:0000313" key="3">
    <source>
        <dbReference type="Proteomes" id="UP001497512"/>
    </source>
</evidence>
<keyword evidence="1" id="KW-0472">Membrane</keyword>
<dbReference type="PANTHER" id="PTHR31210">
    <property type="entry name" value="OS06G0731900 PROTEIN"/>
    <property type="match status" value="1"/>
</dbReference>
<protein>
    <submittedName>
        <fullName evidence="2">Uncharacterized protein</fullName>
    </submittedName>
</protein>
<reference evidence="2" key="1">
    <citation type="submission" date="2024-02" db="EMBL/GenBank/DDBJ databases">
        <authorList>
            <consortium name="ELIXIR-Norway"/>
            <consortium name="Elixir Norway"/>
        </authorList>
    </citation>
    <scope>NUCLEOTIDE SEQUENCE</scope>
</reference>
<accession>A0ABP0UD00</accession>
<organism evidence="2 3">
    <name type="scientific">Sphagnum troendelagicum</name>
    <dbReference type="NCBI Taxonomy" id="128251"/>
    <lineage>
        <taxon>Eukaryota</taxon>
        <taxon>Viridiplantae</taxon>
        <taxon>Streptophyta</taxon>
        <taxon>Embryophyta</taxon>
        <taxon>Bryophyta</taxon>
        <taxon>Sphagnophytina</taxon>
        <taxon>Sphagnopsida</taxon>
        <taxon>Sphagnales</taxon>
        <taxon>Sphagnaceae</taxon>
        <taxon>Sphagnum</taxon>
    </lineage>
</organism>
<keyword evidence="1" id="KW-0812">Transmembrane</keyword>
<dbReference type="Pfam" id="PF05212">
    <property type="entry name" value="DUF707"/>
    <property type="match status" value="1"/>
</dbReference>
<dbReference type="PANTHER" id="PTHR31210:SF43">
    <property type="entry name" value="STORAGE PROTEIN-RELATED"/>
    <property type="match status" value="1"/>
</dbReference>